<accession>A0A6J6F335</accession>
<proteinExistence type="predicted"/>
<organism evidence="1">
    <name type="scientific">freshwater metagenome</name>
    <dbReference type="NCBI Taxonomy" id="449393"/>
    <lineage>
        <taxon>unclassified sequences</taxon>
        <taxon>metagenomes</taxon>
        <taxon>ecological metagenomes</taxon>
    </lineage>
</organism>
<protein>
    <submittedName>
        <fullName evidence="1">Unannotated protein</fullName>
    </submittedName>
</protein>
<reference evidence="1" key="1">
    <citation type="submission" date="2020-05" db="EMBL/GenBank/DDBJ databases">
        <authorList>
            <person name="Chiriac C."/>
            <person name="Salcher M."/>
            <person name="Ghai R."/>
            <person name="Kavagutti S V."/>
        </authorList>
    </citation>
    <scope>NUCLEOTIDE SEQUENCE</scope>
</reference>
<evidence type="ECO:0000313" key="1">
    <source>
        <dbReference type="EMBL" id="CAB4583232.1"/>
    </source>
</evidence>
<sequence>MASKKKSKTAVVNKQPVVAVDLPPRIKAPRLPDVGMAKDRMSWRFSQCDHDGPWQWSWECLSTYIEKLQHFESQPFDQSVGTGTIGAKRIPLDSLCDQAKKRLRKLEHDDADALWELRLGGKPRIWGFRVGNVMHCLWFDPEHEVCPSKLR</sequence>
<dbReference type="EMBL" id="CAEZSR010000167">
    <property type="protein sequence ID" value="CAB4583232.1"/>
    <property type="molecule type" value="Genomic_DNA"/>
</dbReference>
<dbReference type="AlphaFoldDB" id="A0A6J6F335"/>
<gene>
    <name evidence="1" type="ORF">UFOPK1493_03228</name>
</gene>
<name>A0A6J6F335_9ZZZZ</name>